<reference evidence="3" key="1">
    <citation type="submission" date="2016-10" db="EMBL/GenBank/DDBJ databases">
        <authorList>
            <person name="Varghese N."/>
            <person name="Submissions S."/>
        </authorList>
    </citation>
    <scope>NUCLEOTIDE SEQUENCE [LARGE SCALE GENOMIC DNA]</scope>
    <source>
        <strain evidence="3">LMG 25967</strain>
    </source>
</reference>
<feature type="region of interest" description="Disordered" evidence="1">
    <location>
        <begin position="37"/>
        <end position="84"/>
    </location>
</feature>
<evidence type="ECO:0000313" key="3">
    <source>
        <dbReference type="Proteomes" id="UP000242930"/>
    </source>
</evidence>
<dbReference type="Proteomes" id="UP000242930">
    <property type="component" value="Unassembled WGS sequence"/>
</dbReference>
<evidence type="ECO:0000313" key="2">
    <source>
        <dbReference type="EMBL" id="SEI56049.1"/>
    </source>
</evidence>
<gene>
    <name evidence="2" type="ORF">SAMN05216201_10113</name>
</gene>
<proteinExistence type="predicted"/>
<dbReference type="EMBL" id="FNZE01000001">
    <property type="protein sequence ID" value="SEI56049.1"/>
    <property type="molecule type" value="Genomic_DNA"/>
</dbReference>
<keyword evidence="3" id="KW-1185">Reference proteome</keyword>
<dbReference type="RefSeq" id="WP_090304993.1">
    <property type="nucleotide sequence ID" value="NZ_FNZE01000001.1"/>
</dbReference>
<dbReference type="AlphaFoldDB" id="A0A1H6RJT5"/>
<sequence length="158" mass="17869">MAAARTVVPQRTWGNAPRLVFLVLIGWLLGASAAEPVESPPRQTAFDDNNYRPREIVNRLPPPPVTTATRSTRRPTAKSVTRSAKWSWQSRQTVERGTFQWRERDGRIDYASVCMNEKTGSLRYRECRKGAKPAFARLCKSGRNPAACHAQNNYSPLR</sequence>
<name>A0A1H6RJT5_9PSED</name>
<protein>
    <submittedName>
        <fullName evidence="2">Uncharacterized protein</fullName>
    </submittedName>
</protein>
<organism evidence="2 3">
    <name type="scientific">Pseudomonas linyingensis</name>
    <dbReference type="NCBI Taxonomy" id="915471"/>
    <lineage>
        <taxon>Bacteria</taxon>
        <taxon>Pseudomonadati</taxon>
        <taxon>Pseudomonadota</taxon>
        <taxon>Gammaproteobacteria</taxon>
        <taxon>Pseudomonadales</taxon>
        <taxon>Pseudomonadaceae</taxon>
        <taxon>Pseudomonas</taxon>
    </lineage>
</organism>
<accession>A0A1H6RJT5</accession>
<evidence type="ECO:0000256" key="1">
    <source>
        <dbReference type="SAM" id="MobiDB-lite"/>
    </source>
</evidence>
<dbReference type="OrthoDB" id="7030833at2"/>